<keyword evidence="11" id="KW-1185">Reference proteome</keyword>
<keyword evidence="4" id="KW-0812">Transmembrane</keyword>
<dbReference type="EMBL" id="BTGU01008175">
    <property type="protein sequence ID" value="GMN25336.1"/>
    <property type="molecule type" value="Genomic_DNA"/>
</dbReference>
<dbReference type="GO" id="GO:0016020">
    <property type="term" value="C:membrane"/>
    <property type="evidence" value="ECO:0007669"/>
    <property type="project" value="UniProtKB-SubCell"/>
</dbReference>
<keyword evidence="4" id="KW-0735">Signal-anchor</keyword>
<dbReference type="GO" id="GO:0005829">
    <property type="term" value="C:cytosol"/>
    <property type="evidence" value="ECO:0007669"/>
    <property type="project" value="TreeGrafter"/>
</dbReference>
<dbReference type="GO" id="GO:0016491">
    <property type="term" value="F:oxidoreductase activity"/>
    <property type="evidence" value="ECO:0007669"/>
    <property type="project" value="UniProtKB-KW"/>
</dbReference>
<evidence type="ECO:0000313" key="8">
    <source>
        <dbReference type="EMBL" id="GMN25220.1"/>
    </source>
</evidence>
<evidence type="ECO:0000256" key="3">
    <source>
        <dbReference type="ARBA" id="ARBA00022857"/>
    </source>
</evidence>
<evidence type="ECO:0000313" key="11">
    <source>
        <dbReference type="Proteomes" id="UP001187192"/>
    </source>
</evidence>
<evidence type="ECO:0000256" key="1">
    <source>
        <dbReference type="ARBA" id="ARBA00004606"/>
    </source>
</evidence>
<dbReference type="Pfam" id="PF00106">
    <property type="entry name" value="adh_short"/>
    <property type="match status" value="1"/>
</dbReference>
<protein>
    <submittedName>
        <fullName evidence="7">Uncharacterized protein</fullName>
    </submittedName>
</protein>
<organism evidence="7 11">
    <name type="scientific">Ficus carica</name>
    <name type="common">Common fig</name>
    <dbReference type="NCBI Taxonomy" id="3494"/>
    <lineage>
        <taxon>Eukaryota</taxon>
        <taxon>Viridiplantae</taxon>
        <taxon>Streptophyta</taxon>
        <taxon>Embryophyta</taxon>
        <taxon>Tracheophyta</taxon>
        <taxon>Spermatophyta</taxon>
        <taxon>Magnoliopsida</taxon>
        <taxon>eudicotyledons</taxon>
        <taxon>Gunneridae</taxon>
        <taxon>Pentapetalae</taxon>
        <taxon>rosids</taxon>
        <taxon>fabids</taxon>
        <taxon>Rosales</taxon>
        <taxon>Moraceae</taxon>
        <taxon>Ficeae</taxon>
        <taxon>Ficus</taxon>
    </lineage>
</organism>
<sequence>MALDFDAKVDHLVNNAGTARFRKFEDIEQISDHRPVMDINFWGTVNGIHFAIPHLKKSKGKIIVMASVCGWYPLPLVSVYNASKAALISFCETLRTELGSAIGITIVTPGLIKTNMSKSKETLISIIPEVSAEECAKAIVSSACRGDLYLTVPAWFRWPFLAKVACPEGTEWCSRLYLMTIENIAAKRKAAMVKSFEGKSG</sequence>
<evidence type="ECO:0000256" key="2">
    <source>
        <dbReference type="ARBA" id="ARBA00006484"/>
    </source>
</evidence>
<evidence type="ECO:0000256" key="5">
    <source>
        <dbReference type="ARBA" id="ARBA00023002"/>
    </source>
</evidence>
<dbReference type="InterPro" id="IPR036291">
    <property type="entry name" value="NAD(P)-bd_dom_sf"/>
</dbReference>
<comment type="caution">
    <text evidence="7">The sequence shown here is derived from an EMBL/GenBank/DDBJ whole genome shotgun (WGS) entry which is preliminary data.</text>
</comment>
<gene>
    <name evidence="7" type="ORF">TIFTF001_050363</name>
    <name evidence="8" type="ORF">TIFTF001_050364</name>
    <name evidence="9" type="ORF">TIFTF001_050369</name>
    <name evidence="10" type="ORF">TIFTF001_050370</name>
</gene>
<dbReference type="InterPro" id="IPR002347">
    <property type="entry name" value="SDR_fam"/>
</dbReference>
<proteinExistence type="inferred from homology"/>
<dbReference type="Proteomes" id="UP001187192">
    <property type="component" value="Unassembled WGS sequence"/>
</dbReference>
<dbReference type="InterPro" id="IPR020904">
    <property type="entry name" value="Sc_DH/Rdtase_CS"/>
</dbReference>
<dbReference type="PANTHER" id="PTHR43391">
    <property type="entry name" value="RETINOL DEHYDROGENASE-RELATED"/>
    <property type="match status" value="1"/>
</dbReference>
<comment type="subcellular location">
    <subcellularLocation>
        <location evidence="1">Membrane</location>
        <topology evidence="1">Single-pass type II membrane protein</topology>
    </subcellularLocation>
</comment>
<evidence type="ECO:0000256" key="6">
    <source>
        <dbReference type="RuleBase" id="RU000363"/>
    </source>
</evidence>
<dbReference type="EMBL" id="BTGU01008166">
    <property type="protein sequence ID" value="GMN25206.1"/>
    <property type="molecule type" value="Genomic_DNA"/>
</dbReference>
<dbReference type="AlphaFoldDB" id="A0AA87ZJ71"/>
<evidence type="ECO:0000313" key="10">
    <source>
        <dbReference type="EMBL" id="GMN25336.1"/>
    </source>
</evidence>
<dbReference type="PROSITE" id="PS00061">
    <property type="entry name" value="ADH_SHORT"/>
    <property type="match status" value="1"/>
</dbReference>
<dbReference type="PRINTS" id="PR00080">
    <property type="entry name" value="SDRFAMILY"/>
</dbReference>
<evidence type="ECO:0000313" key="9">
    <source>
        <dbReference type="EMBL" id="GMN25319.1"/>
    </source>
</evidence>
<dbReference type="SUPFAM" id="SSF51735">
    <property type="entry name" value="NAD(P)-binding Rossmann-fold domains"/>
    <property type="match status" value="1"/>
</dbReference>
<keyword evidence="5" id="KW-0560">Oxidoreductase</keyword>
<accession>A0AA87ZJ71</accession>
<keyword evidence="3" id="KW-0521">NADP</keyword>
<evidence type="ECO:0000313" key="7">
    <source>
        <dbReference type="EMBL" id="GMN25206.1"/>
    </source>
</evidence>
<name>A0AA87ZJ71_FICCA</name>
<comment type="similarity">
    <text evidence="2 6">Belongs to the short-chain dehydrogenases/reductases (SDR) family.</text>
</comment>
<dbReference type="PANTHER" id="PTHR43391:SF69">
    <property type="entry name" value="11-BETA-HYDROXYSTEROID DEHYDROGENASE-LIKE 6"/>
    <property type="match status" value="1"/>
</dbReference>
<dbReference type="Gene3D" id="3.40.50.720">
    <property type="entry name" value="NAD(P)-binding Rossmann-like Domain"/>
    <property type="match status" value="1"/>
</dbReference>
<evidence type="ECO:0000256" key="4">
    <source>
        <dbReference type="ARBA" id="ARBA00022968"/>
    </source>
</evidence>
<reference evidence="7" key="1">
    <citation type="submission" date="2023-07" db="EMBL/GenBank/DDBJ databases">
        <title>draft genome sequence of fig (Ficus carica).</title>
        <authorList>
            <person name="Takahashi T."/>
            <person name="Nishimura K."/>
        </authorList>
    </citation>
    <scope>NUCLEOTIDE SEQUENCE</scope>
</reference>
<dbReference type="EMBL" id="BTGU01008174">
    <property type="protein sequence ID" value="GMN25319.1"/>
    <property type="molecule type" value="Genomic_DNA"/>
</dbReference>
<dbReference type="EMBL" id="BTGU01008167">
    <property type="protein sequence ID" value="GMN25220.1"/>
    <property type="molecule type" value="Genomic_DNA"/>
</dbReference>
<dbReference type="PRINTS" id="PR00081">
    <property type="entry name" value="GDHRDH"/>
</dbReference>